<dbReference type="AlphaFoldDB" id="A0A0U5GIY3"/>
<dbReference type="Pfam" id="PF23151">
    <property type="entry name" value="NuiA_2"/>
    <property type="match status" value="1"/>
</dbReference>
<feature type="compositionally biased region" description="Polar residues" evidence="1">
    <location>
        <begin position="64"/>
        <end position="76"/>
    </location>
</feature>
<dbReference type="EMBL" id="CDMC01000001">
    <property type="protein sequence ID" value="CEL00756.1"/>
    <property type="molecule type" value="Genomic_DNA"/>
</dbReference>
<dbReference type="OrthoDB" id="5366485at2759"/>
<evidence type="ECO:0000313" key="2">
    <source>
        <dbReference type="EMBL" id="CEL00756.1"/>
    </source>
</evidence>
<feature type="compositionally biased region" description="Polar residues" evidence="1">
    <location>
        <begin position="111"/>
        <end position="128"/>
    </location>
</feature>
<organism evidence="2 3">
    <name type="scientific">Aspergillus calidoustus</name>
    <dbReference type="NCBI Taxonomy" id="454130"/>
    <lineage>
        <taxon>Eukaryota</taxon>
        <taxon>Fungi</taxon>
        <taxon>Dikarya</taxon>
        <taxon>Ascomycota</taxon>
        <taxon>Pezizomycotina</taxon>
        <taxon>Eurotiomycetes</taxon>
        <taxon>Eurotiomycetidae</taxon>
        <taxon>Eurotiales</taxon>
        <taxon>Aspergillaceae</taxon>
        <taxon>Aspergillus</taxon>
        <taxon>Aspergillus subgen. Nidulantes</taxon>
    </lineage>
</organism>
<dbReference type="Proteomes" id="UP000054771">
    <property type="component" value="Unassembled WGS sequence"/>
</dbReference>
<accession>A0A0U5GIY3</accession>
<dbReference type="InterPro" id="IPR056539">
    <property type="entry name" value="NuiA-like"/>
</dbReference>
<dbReference type="PANTHER" id="PTHR42093:SF1">
    <property type="match status" value="1"/>
</dbReference>
<sequence length="268" mass="29045">MRKLQATTRRAHCVIDHLSHPAPPSSLKPLASLQATALRPFSFTPHSHHYNSSSKTPLAPTKPKSVSTTSHRTPIRTTPSAQPPQPTTLITTRSMSSDDAYMSFLDKANADLNSGRSQPETQSSSSAAARTETVDVNVKIPTPLTTVDACYISETDELFEPVALKWEGAEKGIWPDAAHFSKLISTDTDLSRSIETLSDASFDPKNQYASVLRAVRAAAVEASGGDESAVELKVYRVETGPSRVEYWVTALEPEESLLVGLRAKAIES</sequence>
<dbReference type="PANTHER" id="PTHR42093">
    <property type="match status" value="1"/>
</dbReference>
<gene>
    <name evidence="2" type="ORF">ASPCAL00352</name>
</gene>
<protein>
    <submittedName>
        <fullName evidence="2">Uncharacterized protein</fullName>
    </submittedName>
</protein>
<evidence type="ECO:0000313" key="3">
    <source>
        <dbReference type="Proteomes" id="UP000054771"/>
    </source>
</evidence>
<dbReference type="OMA" id="DVKVYRV"/>
<keyword evidence="3" id="KW-1185">Reference proteome</keyword>
<reference evidence="3" key="1">
    <citation type="journal article" date="2016" name="Genome Announc.">
        <title>Draft genome sequences of fungus Aspergillus calidoustus.</title>
        <authorList>
            <person name="Horn F."/>
            <person name="Linde J."/>
            <person name="Mattern D.J."/>
            <person name="Walther G."/>
            <person name="Guthke R."/>
            <person name="Scherlach K."/>
            <person name="Martin K."/>
            <person name="Brakhage A.A."/>
            <person name="Petzke L."/>
            <person name="Valiante V."/>
        </authorList>
    </citation>
    <scope>NUCLEOTIDE SEQUENCE [LARGE SCALE GENOMIC DNA]</scope>
    <source>
        <strain evidence="3">SF006504</strain>
    </source>
</reference>
<feature type="region of interest" description="Disordered" evidence="1">
    <location>
        <begin position="111"/>
        <end position="131"/>
    </location>
</feature>
<evidence type="ECO:0000256" key="1">
    <source>
        <dbReference type="SAM" id="MobiDB-lite"/>
    </source>
</evidence>
<name>A0A0U5GIY3_ASPCI</name>
<proteinExistence type="predicted"/>
<feature type="region of interest" description="Disordered" evidence="1">
    <location>
        <begin position="44"/>
        <end position="93"/>
    </location>
</feature>